<sequence length="491" mass="53660">MFPAQNFLILISDEHRKDAMGCAGHPIVKTPNLDALAARGTMFTAAYTPSPMCVPTRAALATGDWVHKTGHWDSATPYAGRPRSWMRQLRDAGREVVSIGKLHFRSAEDDNGFSEEILPMHVVGGVGWAVGLLRENPPPYDSAAELAADVGVGTSTYTDYDRDITAATEAWLSDPARRETPWAAFVSLVSPHYPLTCPEEWYNLYDPADMDLPVGYGQGLPDHAELHNIGTFYNYDDYFDERKMREAKAAYYGLTSFMDDCVGRVIAALDASGQLDNTVILYVSDHGDMMGDQGFWTKQVMYEASAGVPMIVAGPGIPAGRQVATCANLTDIAATARDVCAVADDAGNAGQPGVSLRKLANMPHDPDRTGFSEYHDGGSKTGSFMVRWGDWKYVYYVGHAPQLFDLATDPHEQVNRAVDGVNDPAIAAALAEGERRLRAICDPEEVNARAFADQRRRIEELGGEDACRSAFVFNHTPTPSEQARMREGSPL</sequence>
<dbReference type="InterPro" id="IPR051849">
    <property type="entry name" value="GAG-degrading_sulfatase"/>
</dbReference>
<protein>
    <submittedName>
        <fullName evidence="2">Choline-sulfatase</fullName>
    </submittedName>
</protein>
<accession>A0A1G7CKR9</accession>
<dbReference type="InterPro" id="IPR017850">
    <property type="entry name" value="Alkaline_phosphatase_core_sf"/>
</dbReference>
<dbReference type="RefSeq" id="WP_093036248.1">
    <property type="nucleotide sequence ID" value="NZ_FMZV01000018.1"/>
</dbReference>
<dbReference type="STRING" id="639004.SAMN04488239_11858"/>
<dbReference type="CDD" id="cd16037">
    <property type="entry name" value="sulfatase_like"/>
    <property type="match status" value="1"/>
</dbReference>
<gene>
    <name evidence="2" type="ORF">SAMN04488239_11858</name>
</gene>
<keyword evidence="3" id="KW-1185">Reference proteome</keyword>
<evidence type="ECO:0000259" key="1">
    <source>
        <dbReference type="Pfam" id="PF00884"/>
    </source>
</evidence>
<dbReference type="Proteomes" id="UP000199628">
    <property type="component" value="Unassembled WGS sequence"/>
</dbReference>
<dbReference type="Gene3D" id="3.40.720.10">
    <property type="entry name" value="Alkaline Phosphatase, subunit A"/>
    <property type="match status" value="1"/>
</dbReference>
<dbReference type="SUPFAM" id="SSF53649">
    <property type="entry name" value="Alkaline phosphatase-like"/>
    <property type="match status" value="1"/>
</dbReference>
<evidence type="ECO:0000313" key="3">
    <source>
        <dbReference type="Proteomes" id="UP000199628"/>
    </source>
</evidence>
<dbReference type="PANTHER" id="PTHR46615:SF1">
    <property type="entry name" value="ARYLSULFATASE K"/>
    <property type="match status" value="1"/>
</dbReference>
<proteinExistence type="predicted"/>
<dbReference type="OrthoDB" id="9795675at2"/>
<reference evidence="3" key="1">
    <citation type="submission" date="2016-10" db="EMBL/GenBank/DDBJ databases">
        <authorList>
            <person name="Varghese N."/>
            <person name="Submissions S."/>
        </authorList>
    </citation>
    <scope>NUCLEOTIDE SEQUENCE [LARGE SCALE GENOMIC DNA]</scope>
    <source>
        <strain evidence="3">CGMCC 1.9108</strain>
    </source>
</reference>
<dbReference type="GO" id="GO:0004065">
    <property type="term" value="F:arylsulfatase activity"/>
    <property type="evidence" value="ECO:0007669"/>
    <property type="project" value="TreeGrafter"/>
</dbReference>
<dbReference type="AlphaFoldDB" id="A0A1G7CKR9"/>
<evidence type="ECO:0000313" key="2">
    <source>
        <dbReference type="EMBL" id="SDE39266.1"/>
    </source>
</evidence>
<dbReference type="Pfam" id="PF00884">
    <property type="entry name" value="Sulfatase"/>
    <property type="match status" value="1"/>
</dbReference>
<feature type="domain" description="Sulfatase N-terminal" evidence="1">
    <location>
        <begin position="5"/>
        <end position="336"/>
    </location>
</feature>
<dbReference type="InterPro" id="IPR000917">
    <property type="entry name" value="Sulfatase_N"/>
</dbReference>
<dbReference type="EMBL" id="FMZV01000018">
    <property type="protein sequence ID" value="SDE39266.1"/>
    <property type="molecule type" value="Genomic_DNA"/>
</dbReference>
<dbReference type="GO" id="GO:0015024">
    <property type="term" value="F:glucuronate-2-sulfatase activity"/>
    <property type="evidence" value="ECO:0007669"/>
    <property type="project" value="TreeGrafter"/>
</dbReference>
<organism evidence="2 3">
    <name type="scientific">Ruegeria marina</name>
    <dbReference type="NCBI Taxonomy" id="639004"/>
    <lineage>
        <taxon>Bacteria</taxon>
        <taxon>Pseudomonadati</taxon>
        <taxon>Pseudomonadota</taxon>
        <taxon>Alphaproteobacteria</taxon>
        <taxon>Rhodobacterales</taxon>
        <taxon>Roseobacteraceae</taxon>
        <taxon>Ruegeria</taxon>
    </lineage>
</organism>
<name>A0A1G7CKR9_9RHOB</name>
<dbReference type="PANTHER" id="PTHR46615">
    <property type="entry name" value="ARYLSULFATASE K"/>
    <property type="match status" value="1"/>
</dbReference>